<dbReference type="PANTHER" id="PTHR11360">
    <property type="entry name" value="MONOCARBOXYLATE TRANSPORTER"/>
    <property type="match status" value="1"/>
</dbReference>
<dbReference type="Proteomes" id="UP000887458">
    <property type="component" value="Unassembled WGS sequence"/>
</dbReference>
<feature type="compositionally biased region" description="Low complexity" evidence="1">
    <location>
        <begin position="753"/>
        <end position="763"/>
    </location>
</feature>
<feature type="transmembrane region" description="Helical" evidence="2">
    <location>
        <begin position="621"/>
        <end position="643"/>
    </location>
</feature>
<feature type="compositionally biased region" description="Low complexity" evidence="1">
    <location>
        <begin position="165"/>
        <end position="193"/>
    </location>
</feature>
<dbReference type="InterPro" id="IPR050327">
    <property type="entry name" value="Proton-linked_MCT"/>
</dbReference>
<dbReference type="Gene3D" id="1.20.1250.20">
    <property type="entry name" value="MFS general substrate transporter like domains"/>
    <property type="match status" value="1"/>
</dbReference>
<dbReference type="EMBL" id="NJHN03000110">
    <property type="protein sequence ID" value="KAH9414400.1"/>
    <property type="molecule type" value="Genomic_DNA"/>
</dbReference>
<evidence type="ECO:0008006" key="5">
    <source>
        <dbReference type="Google" id="ProtNLM"/>
    </source>
</evidence>
<feature type="transmembrane region" description="Helical" evidence="2">
    <location>
        <begin position="593"/>
        <end position="615"/>
    </location>
</feature>
<keyword evidence="2" id="KW-1133">Transmembrane helix</keyword>
<protein>
    <recommendedName>
        <fullName evidence="5">Monocarboxylate transporter 10-like</fullName>
    </recommendedName>
</protein>
<feature type="region of interest" description="Disordered" evidence="1">
    <location>
        <begin position="16"/>
        <end position="47"/>
    </location>
</feature>
<keyword evidence="4" id="KW-1185">Reference proteome</keyword>
<reference evidence="3 4" key="1">
    <citation type="journal article" date="2018" name="J. Allergy Clin. Immunol.">
        <title>High-quality assembly of Dermatophagoides pteronyssinus genome and transcriptome reveals a wide range of novel allergens.</title>
        <authorList>
            <person name="Liu X.Y."/>
            <person name="Yang K.Y."/>
            <person name="Wang M.Q."/>
            <person name="Kwok J.S."/>
            <person name="Zeng X."/>
            <person name="Yang Z."/>
            <person name="Xiao X.J."/>
            <person name="Lau C.P."/>
            <person name="Li Y."/>
            <person name="Huang Z.M."/>
            <person name="Ba J.G."/>
            <person name="Yim A.K."/>
            <person name="Ouyang C.Y."/>
            <person name="Ngai S.M."/>
            <person name="Chan T.F."/>
            <person name="Leung E.L."/>
            <person name="Liu L."/>
            <person name="Liu Z.G."/>
            <person name="Tsui S.K."/>
        </authorList>
    </citation>
    <scope>NUCLEOTIDE SEQUENCE [LARGE SCALE GENOMIC DNA]</scope>
    <source>
        <strain evidence="3">Derp</strain>
    </source>
</reference>
<feature type="compositionally biased region" description="Basic residues" evidence="1">
    <location>
        <begin position="720"/>
        <end position="731"/>
    </location>
</feature>
<keyword evidence="2" id="KW-0472">Membrane</keyword>
<feature type="transmembrane region" description="Helical" evidence="2">
    <location>
        <begin position="505"/>
        <end position="521"/>
    </location>
</feature>
<evidence type="ECO:0000313" key="4">
    <source>
        <dbReference type="Proteomes" id="UP000887458"/>
    </source>
</evidence>
<sequence>MTNNIVNCYENVNSGGGGGCNNNNADNDDQHSIMTRSKGDEKENNENDRMKLNINLLERNLPFNNNDDLIINDNIVGGPSSNPCVSDDDNRSICENEQNQLSFSSSSSPPPSYNSHINNIDNSPSIIKNNLAVNNAAILLSDGTNYAEDQYIGRNRHGSNVSKIPTTTSNNHSSSTSSSSSHSSSSSSSTSCCSPPPTPSSSTSCTMSGDCSIWQILHMILVVIASATINGVVFGVVNNFGVFYAHLTELSKTDITALGFSNDNSQENEYHMMTSNNVSIVANNMTTTTKLDAVVQSLIAGVGSFNVGLIFFCSIFASVLSDRYGIRMICFIGGILATIGMYASSVSLNLIYLYVTYGLVLGIGASLVYGPSLAILGHYFTRRLGLVNGLVTAGSSAFSIVMPILLRWLLDLVGIQVTFKYLSILMATLILCSLSFKERIKRPSKQNGSAKKNLANMFFYDALWKNNLYLYWVISIPMGLFGYFVPFCHLVKHARDINSSYQGEVLVMSIGITSMIGRLITGPLADVSKINRICLQQIAFASIGVLTMCLPFVRDFPLLLICCGLGLFDGTFISLLGPIAFDLVGPEYANQAIGLLLCFCSLPLTTGPPIAAYAYGIYGNYKLAFCLAGIPPIFAAILMLNIIRMQRIQRRRTSTIKLGIDEPRTVFDEVLIVNHHHHHNNHNGHIGHNNTSNNKLMINGCMNGEKLHLLINVPGQDNHNHHHNHHHHHRQNHNDINGTTKLKLSDEAHLSIDNNDSDNNGGNEKTVLLNNDGDNMMMILPAKDHHCQSSSSSSPTSPSISNNANHESSSSSRKSSMRI</sequence>
<proteinExistence type="predicted"/>
<feature type="transmembrane region" description="Helical" evidence="2">
    <location>
        <begin position="386"/>
        <end position="406"/>
    </location>
</feature>
<feature type="region of interest" description="Disordered" evidence="1">
    <location>
        <begin position="716"/>
        <end position="738"/>
    </location>
</feature>
<feature type="region of interest" description="Disordered" evidence="1">
    <location>
        <begin position="156"/>
        <end position="199"/>
    </location>
</feature>
<feature type="transmembrane region" description="Helical" evidence="2">
    <location>
        <begin position="418"/>
        <end position="436"/>
    </location>
</feature>
<feature type="compositionally biased region" description="Basic and acidic residues" evidence="1">
    <location>
        <begin position="37"/>
        <end position="47"/>
    </location>
</feature>
<feature type="region of interest" description="Disordered" evidence="1">
    <location>
        <begin position="751"/>
        <end position="770"/>
    </location>
</feature>
<feature type="transmembrane region" description="Helical" evidence="2">
    <location>
        <begin position="468"/>
        <end position="485"/>
    </location>
</feature>
<dbReference type="PANTHER" id="PTHR11360:SF251">
    <property type="entry name" value="MAJOR FACILITATOR SUPERFAMILY (MFS) PROFILE DOMAIN-CONTAINING PROTEIN"/>
    <property type="match status" value="1"/>
</dbReference>
<feature type="transmembrane region" description="Helical" evidence="2">
    <location>
        <begin position="216"/>
        <end position="237"/>
    </location>
</feature>
<feature type="compositionally biased region" description="Low complexity" evidence="1">
    <location>
        <begin position="789"/>
        <end position="819"/>
    </location>
</feature>
<dbReference type="InterPro" id="IPR036259">
    <property type="entry name" value="MFS_trans_sf"/>
</dbReference>
<feature type="transmembrane region" description="Helical" evidence="2">
    <location>
        <begin position="533"/>
        <end position="553"/>
    </location>
</feature>
<feature type="transmembrane region" description="Helical" evidence="2">
    <location>
        <begin position="324"/>
        <end position="345"/>
    </location>
</feature>
<dbReference type="Pfam" id="PF07690">
    <property type="entry name" value="MFS_1"/>
    <property type="match status" value="1"/>
</dbReference>
<feature type="region of interest" description="Disordered" evidence="1">
    <location>
        <begin position="784"/>
        <end position="819"/>
    </location>
</feature>
<feature type="transmembrane region" description="Helical" evidence="2">
    <location>
        <begin position="559"/>
        <end position="581"/>
    </location>
</feature>
<name>A0ABQ8IVR0_DERPT</name>
<accession>A0ABQ8IVR0</accession>
<keyword evidence="2" id="KW-0812">Transmembrane</keyword>
<comment type="caution">
    <text evidence="3">The sequence shown here is derived from an EMBL/GenBank/DDBJ whole genome shotgun (WGS) entry which is preliminary data.</text>
</comment>
<dbReference type="SUPFAM" id="SSF103473">
    <property type="entry name" value="MFS general substrate transporter"/>
    <property type="match status" value="1"/>
</dbReference>
<feature type="transmembrane region" description="Helical" evidence="2">
    <location>
        <begin position="293"/>
        <end position="317"/>
    </location>
</feature>
<gene>
    <name evidence="3" type="ORF">DERP_014421</name>
</gene>
<evidence type="ECO:0000313" key="3">
    <source>
        <dbReference type="EMBL" id="KAH9414400.1"/>
    </source>
</evidence>
<evidence type="ECO:0000256" key="2">
    <source>
        <dbReference type="SAM" id="Phobius"/>
    </source>
</evidence>
<organism evidence="3 4">
    <name type="scientific">Dermatophagoides pteronyssinus</name>
    <name type="common">European house dust mite</name>
    <dbReference type="NCBI Taxonomy" id="6956"/>
    <lineage>
        <taxon>Eukaryota</taxon>
        <taxon>Metazoa</taxon>
        <taxon>Ecdysozoa</taxon>
        <taxon>Arthropoda</taxon>
        <taxon>Chelicerata</taxon>
        <taxon>Arachnida</taxon>
        <taxon>Acari</taxon>
        <taxon>Acariformes</taxon>
        <taxon>Sarcoptiformes</taxon>
        <taxon>Astigmata</taxon>
        <taxon>Psoroptidia</taxon>
        <taxon>Analgoidea</taxon>
        <taxon>Pyroglyphidae</taxon>
        <taxon>Dermatophagoidinae</taxon>
        <taxon>Dermatophagoides</taxon>
    </lineage>
</organism>
<reference evidence="3 4" key="2">
    <citation type="journal article" date="2022" name="Mol. Biol. Evol.">
        <title>Comparative Genomics Reveals Insights into the Divergent Evolution of Astigmatic Mites and Household Pest Adaptations.</title>
        <authorList>
            <person name="Xiong Q."/>
            <person name="Wan A.T."/>
            <person name="Liu X."/>
            <person name="Fung C.S."/>
            <person name="Xiao X."/>
            <person name="Malainual N."/>
            <person name="Hou J."/>
            <person name="Wang L."/>
            <person name="Wang M."/>
            <person name="Yang K.Y."/>
            <person name="Cui Y."/>
            <person name="Leung E.L."/>
            <person name="Nong W."/>
            <person name="Shin S.K."/>
            <person name="Au S.W."/>
            <person name="Jeong K.Y."/>
            <person name="Chew F.T."/>
            <person name="Hui J.H."/>
            <person name="Leung T.F."/>
            <person name="Tungtrongchitr A."/>
            <person name="Zhong N."/>
            <person name="Liu Z."/>
            <person name="Tsui S.K."/>
        </authorList>
    </citation>
    <scope>NUCLEOTIDE SEQUENCE [LARGE SCALE GENOMIC DNA]</scope>
    <source>
        <strain evidence="3">Derp</strain>
    </source>
</reference>
<feature type="region of interest" description="Disordered" evidence="1">
    <location>
        <begin position="98"/>
        <end position="117"/>
    </location>
</feature>
<evidence type="ECO:0000256" key="1">
    <source>
        <dbReference type="SAM" id="MobiDB-lite"/>
    </source>
</evidence>
<feature type="transmembrane region" description="Helical" evidence="2">
    <location>
        <begin position="351"/>
        <end position="374"/>
    </location>
</feature>
<dbReference type="InterPro" id="IPR011701">
    <property type="entry name" value="MFS"/>
</dbReference>